<accession>A0A4U1B7J5</accession>
<sequence>MDALFTQQRLQVLSLGVHNDEYTDAYLYAWYTNVYPFFQDGDGITPSMPQEHYSEQFMVSRDKVDDLSKYLDQCWLDRNVPTFYELERKYEVNRGCSDWKRMDLVHICRYMKLDGSFDDEFWAALLTPGQHPSEAASIIRKFDRKHDIYFQ</sequence>
<dbReference type="AlphaFoldDB" id="A0A4U1B7J5"/>
<gene>
    <name evidence="1" type="ORF">FCL40_17685</name>
</gene>
<organism evidence="1 2">
    <name type="scientific">Ferrimonas sediminicola</name>
    <dbReference type="NCBI Taxonomy" id="2569538"/>
    <lineage>
        <taxon>Bacteria</taxon>
        <taxon>Pseudomonadati</taxon>
        <taxon>Pseudomonadota</taxon>
        <taxon>Gammaproteobacteria</taxon>
        <taxon>Alteromonadales</taxon>
        <taxon>Ferrimonadaceae</taxon>
        <taxon>Ferrimonas</taxon>
    </lineage>
</organism>
<protein>
    <submittedName>
        <fullName evidence="1">Uncharacterized protein</fullName>
    </submittedName>
</protein>
<dbReference type="Proteomes" id="UP000305674">
    <property type="component" value="Unassembled WGS sequence"/>
</dbReference>
<evidence type="ECO:0000313" key="2">
    <source>
        <dbReference type="Proteomes" id="UP000305674"/>
    </source>
</evidence>
<proteinExistence type="predicted"/>
<dbReference type="OrthoDB" id="6400802at2"/>
<dbReference type="EMBL" id="SWCI01000020">
    <property type="protein sequence ID" value="TKB46507.1"/>
    <property type="molecule type" value="Genomic_DNA"/>
</dbReference>
<reference evidence="1 2" key="1">
    <citation type="submission" date="2019-04" db="EMBL/GenBank/DDBJ databases">
        <authorList>
            <person name="Hwang J.C."/>
        </authorList>
    </citation>
    <scope>NUCLEOTIDE SEQUENCE [LARGE SCALE GENOMIC DNA]</scope>
    <source>
        <strain evidence="1 2">IMCC35001</strain>
    </source>
</reference>
<evidence type="ECO:0000313" key="1">
    <source>
        <dbReference type="EMBL" id="TKB46507.1"/>
    </source>
</evidence>
<comment type="caution">
    <text evidence="1">The sequence shown here is derived from an EMBL/GenBank/DDBJ whole genome shotgun (WGS) entry which is preliminary data.</text>
</comment>
<keyword evidence="2" id="KW-1185">Reference proteome</keyword>
<name>A0A4U1B7J5_9GAMM</name>